<evidence type="ECO:0000313" key="2">
    <source>
        <dbReference type="EMBL" id="GAA4785865.1"/>
    </source>
</evidence>
<feature type="transmembrane region" description="Helical" evidence="1">
    <location>
        <begin position="115"/>
        <end position="139"/>
    </location>
</feature>
<dbReference type="Proteomes" id="UP001499959">
    <property type="component" value="Unassembled WGS sequence"/>
</dbReference>
<feature type="transmembrane region" description="Helical" evidence="1">
    <location>
        <begin position="370"/>
        <end position="388"/>
    </location>
</feature>
<feature type="transmembrane region" description="Helical" evidence="1">
    <location>
        <begin position="467"/>
        <end position="489"/>
    </location>
</feature>
<feature type="transmembrane region" description="Helical" evidence="1">
    <location>
        <begin position="62"/>
        <end position="84"/>
    </location>
</feature>
<feature type="transmembrane region" description="Helical" evidence="1">
    <location>
        <begin position="185"/>
        <end position="203"/>
    </location>
</feature>
<keyword evidence="1" id="KW-0472">Membrane</keyword>
<sequence length="519" mass="56652">MDALQRFFAILIADVRERTRTPRFWVVLALMAWATWWCFPPIESGYSTLSLVDGSRGRYSSAWAGMGLGLIYSTFLNLVGFYLVRGTLTRDIDTRVWQLLVTTPMTRGGYLLAKWASHMAVFAMIAAVGIVVALAAQWVRAEDRHIDLIELLKPLVLLSLPSLALTAMFAIWFDLVPWLRRTAGNVLFFVVWTVMLTVSVAPYDGATKADPQGWTSDPSGMMVAAREFSRVREAQTGKPLPFGFNLGGNAADAGTVRFDWTTWQPGGKVVASRALWLALAMLFTLMAAPLLDWAAARGLSKAKATAGAGRGPRWLHALFDRLLDPFARGPLGILVIAELKLALRQRAVWWWLAALGVLGAQFGAPEGMRIGLLLAWVLPLDVLSRGVLRERDHGTHALVFTAPDILVRLLAARFIVGVAMLFALSLPALARLLASEPLSALAALAAIASIASWGLCLGALCRNARPFELLLIGTVYVCLQGATVFAVATHPLATLTTHAIGLLPAWLLLSWAWPRLARR</sequence>
<dbReference type="RefSeq" id="WP_345302030.1">
    <property type="nucleotide sequence ID" value="NZ_BAABJE010000002.1"/>
</dbReference>
<feature type="transmembrane region" description="Helical" evidence="1">
    <location>
        <begin position="409"/>
        <end position="434"/>
    </location>
</feature>
<organism evidence="2 3">
    <name type="scientific">Lysobacter hankyongensis</name>
    <dbReference type="NCBI Taxonomy" id="1176535"/>
    <lineage>
        <taxon>Bacteria</taxon>
        <taxon>Pseudomonadati</taxon>
        <taxon>Pseudomonadota</taxon>
        <taxon>Gammaproteobacteria</taxon>
        <taxon>Lysobacterales</taxon>
        <taxon>Lysobacteraceae</taxon>
        <taxon>Lysobacter</taxon>
    </lineage>
</organism>
<dbReference type="EMBL" id="BAABJE010000002">
    <property type="protein sequence ID" value="GAA4785865.1"/>
    <property type="molecule type" value="Genomic_DNA"/>
</dbReference>
<feature type="transmembrane region" description="Helical" evidence="1">
    <location>
        <begin position="440"/>
        <end position="460"/>
    </location>
</feature>
<evidence type="ECO:0000313" key="3">
    <source>
        <dbReference type="Proteomes" id="UP001499959"/>
    </source>
</evidence>
<gene>
    <name evidence="2" type="ORF">GCM10023307_08220</name>
</gene>
<comment type="caution">
    <text evidence="2">The sequence shown here is derived from an EMBL/GenBank/DDBJ whole genome shotgun (WGS) entry which is preliminary data.</text>
</comment>
<feature type="transmembrane region" description="Helical" evidence="1">
    <location>
        <begin position="151"/>
        <end position="173"/>
    </location>
</feature>
<feature type="transmembrane region" description="Helical" evidence="1">
    <location>
        <begin position="495"/>
        <end position="513"/>
    </location>
</feature>
<keyword evidence="1" id="KW-1133">Transmembrane helix</keyword>
<feature type="transmembrane region" description="Helical" evidence="1">
    <location>
        <begin position="24"/>
        <end position="42"/>
    </location>
</feature>
<feature type="transmembrane region" description="Helical" evidence="1">
    <location>
        <begin position="274"/>
        <end position="295"/>
    </location>
</feature>
<evidence type="ECO:0000256" key="1">
    <source>
        <dbReference type="SAM" id="Phobius"/>
    </source>
</evidence>
<protein>
    <submittedName>
        <fullName evidence="2">ABC transporter permease</fullName>
    </submittedName>
</protein>
<feature type="transmembrane region" description="Helical" evidence="1">
    <location>
        <begin position="347"/>
        <end position="364"/>
    </location>
</feature>
<accession>A0ABP9AT40</accession>
<proteinExistence type="predicted"/>
<name>A0ABP9AT40_9GAMM</name>
<keyword evidence="1" id="KW-0812">Transmembrane</keyword>
<reference evidence="3" key="1">
    <citation type="journal article" date="2019" name="Int. J. Syst. Evol. Microbiol.">
        <title>The Global Catalogue of Microorganisms (GCM) 10K type strain sequencing project: providing services to taxonomists for standard genome sequencing and annotation.</title>
        <authorList>
            <consortium name="The Broad Institute Genomics Platform"/>
            <consortium name="The Broad Institute Genome Sequencing Center for Infectious Disease"/>
            <person name="Wu L."/>
            <person name="Ma J."/>
        </authorList>
    </citation>
    <scope>NUCLEOTIDE SEQUENCE [LARGE SCALE GENOMIC DNA]</scope>
    <source>
        <strain evidence="3">JCM 18204</strain>
    </source>
</reference>
<keyword evidence="3" id="KW-1185">Reference proteome</keyword>